<dbReference type="Proteomes" id="UP000095286">
    <property type="component" value="Unplaced"/>
</dbReference>
<evidence type="ECO:0000313" key="1">
    <source>
        <dbReference type="Proteomes" id="UP000095286"/>
    </source>
</evidence>
<proteinExistence type="predicted"/>
<dbReference type="WBParaSite" id="RSKR_0000115900.1">
    <property type="protein sequence ID" value="RSKR_0000115900.1"/>
    <property type="gene ID" value="RSKR_0000115900"/>
</dbReference>
<organism evidence="1 2">
    <name type="scientific">Rhabditophanes sp. KR3021</name>
    <dbReference type="NCBI Taxonomy" id="114890"/>
    <lineage>
        <taxon>Eukaryota</taxon>
        <taxon>Metazoa</taxon>
        <taxon>Ecdysozoa</taxon>
        <taxon>Nematoda</taxon>
        <taxon>Chromadorea</taxon>
        <taxon>Rhabditida</taxon>
        <taxon>Tylenchina</taxon>
        <taxon>Panagrolaimomorpha</taxon>
        <taxon>Strongyloidoidea</taxon>
        <taxon>Alloionematidae</taxon>
        <taxon>Rhabditophanes</taxon>
    </lineage>
</organism>
<evidence type="ECO:0000313" key="2">
    <source>
        <dbReference type="WBParaSite" id="RSKR_0000115900.1"/>
    </source>
</evidence>
<reference evidence="2" key="1">
    <citation type="submission" date="2016-11" db="UniProtKB">
        <authorList>
            <consortium name="WormBaseParasite"/>
        </authorList>
    </citation>
    <scope>IDENTIFICATION</scope>
    <source>
        <strain evidence="2">KR3021</strain>
    </source>
</reference>
<sequence>MVMPVFMKNEIALCEWTEIITPARPNVTRRPTDIPQLTFNLPASMIVNGEVMIRAEQLVILRSALIIDGDDQPSQTDTFPPDLSMFVGEMEQTDLFNKAVRYTEADPDIILPYPTILNAGLTKDTLINGSFQLSMAFKSQTDKRYAMKVFLCQKKSVQDVMSNILFYPLRPTIKFLRELKEFMNADPEIQLQTTKVALTSSQSLTRIRIPVRGKHCKHLNPDDLEYYLEANVRTEKWECMFCKSSMNPNEMWIDQFYVNILREEKVALEINLHVNGRYQVTKIDNENSKSTSRVLSEPELIILDDDEEAQQASTTNSPNLASNSFSSTLSEEFKKSHSPTLIQQAPKSLSPTSFVPASKTSTPVVPNQVSKSLHPTLDQQASKLYSLTAPALKTSIPVVDVPNSKSSYPTSHVLGSKIYTPAETEPQVMIRRDTANNQMELSQTRTGMMEETMDVTPEPRLISKKTTPDLELALPIAPYPMALIIEDVGNYEGEIDQRVAIAPGQGKVIWNPLCGAINFFSPPTPIVRPTLSATECVNFSSTSAEKYDKTLMTSTNLQSSF</sequence>
<accession>A0AC35TJ25</accession>
<protein>
    <submittedName>
        <fullName evidence="2">SP-RING-type domain-containing protein</fullName>
    </submittedName>
</protein>
<name>A0AC35TJ25_9BILA</name>